<dbReference type="EMBL" id="AWSD01000403">
    <property type="protein sequence ID" value="ERH15447.1"/>
    <property type="molecule type" value="Genomic_DNA"/>
</dbReference>
<dbReference type="Proteomes" id="UP000016498">
    <property type="component" value="Unassembled WGS sequence"/>
</dbReference>
<feature type="region of interest" description="Disordered" evidence="1">
    <location>
        <begin position="1"/>
        <end position="70"/>
    </location>
</feature>
<comment type="caution">
    <text evidence="2">The sequence shown here is derived from an EMBL/GenBank/DDBJ whole genome shotgun (WGS) entry which is preliminary data.</text>
</comment>
<reference evidence="2 3" key="1">
    <citation type="submission" date="2013-06" db="EMBL/GenBank/DDBJ databases">
        <authorList>
            <person name="Weinstock G."/>
            <person name="Sodergren E."/>
            <person name="Lobos E.A."/>
            <person name="Fulton L."/>
            <person name="Fulton R."/>
            <person name="Courtney L."/>
            <person name="Fronick C."/>
            <person name="O'Laughlin M."/>
            <person name="Godfrey J."/>
            <person name="Wilson R.M."/>
            <person name="Miner T."/>
            <person name="Farmer C."/>
            <person name="Delehaunty K."/>
            <person name="Cordes M."/>
            <person name="Minx P."/>
            <person name="Tomlinson C."/>
            <person name="Chen J."/>
            <person name="Wollam A."/>
            <person name="Pepin K.H."/>
            <person name="Bhonagiri V."/>
            <person name="Zhang X."/>
            <person name="Warren W."/>
            <person name="Mitreva M."/>
            <person name="Mardis E.R."/>
            <person name="Wilson R.K."/>
        </authorList>
    </citation>
    <scope>NUCLEOTIDE SEQUENCE [LARGE SCALE GENOMIC DNA]</scope>
    <source>
        <strain evidence="2 3">F0510</strain>
    </source>
</reference>
<feature type="compositionally biased region" description="Basic and acidic residues" evidence="1">
    <location>
        <begin position="60"/>
        <end position="70"/>
    </location>
</feature>
<gene>
    <name evidence="2" type="ORF">HMPREF1549_03304</name>
</gene>
<evidence type="ECO:0000256" key="1">
    <source>
        <dbReference type="SAM" id="MobiDB-lite"/>
    </source>
</evidence>
<protein>
    <submittedName>
        <fullName evidence="2">Uncharacterized protein</fullName>
    </submittedName>
</protein>
<dbReference type="HOGENOM" id="CLU_2748651_0_0_11"/>
<evidence type="ECO:0000313" key="3">
    <source>
        <dbReference type="Proteomes" id="UP000016498"/>
    </source>
</evidence>
<proteinExistence type="predicted"/>
<name>U1RA93_9ACTO</name>
<accession>U1RA93</accession>
<organism evidence="2 3">
    <name type="scientific">Actinomyces johnsonii F0510</name>
    <dbReference type="NCBI Taxonomy" id="1227262"/>
    <lineage>
        <taxon>Bacteria</taxon>
        <taxon>Bacillati</taxon>
        <taxon>Actinomycetota</taxon>
        <taxon>Actinomycetes</taxon>
        <taxon>Actinomycetales</taxon>
        <taxon>Actinomycetaceae</taxon>
        <taxon>Actinomyces</taxon>
    </lineage>
</organism>
<evidence type="ECO:0000313" key="2">
    <source>
        <dbReference type="EMBL" id="ERH15447.1"/>
    </source>
</evidence>
<sequence length="70" mass="7821">MAATLGRGRADRPGGTLRSRRDASRRHKRGLLRIGHDAPPMTVRRPVMLDPSPTSPFRAVADREHRISEP</sequence>
<dbReference type="AlphaFoldDB" id="U1RA93"/>